<sequence length="165" mass="17562">MNRPTSAKVGMVMWVYGPWPIVGDVSTEQAGPRKVSLFTLSKLNNKPRINTSAKTAEYERRVQLTSWLGEAVDAFQVALQAGTIGKLKYYSAVKKVGDIYEGELKPFYCLPVAPATSAPTALTLPAPSTTPTARGTRRQTTSAAAVLLLPQAGGLRKPAVGGGML</sequence>
<dbReference type="EMBL" id="LGRX02011210">
    <property type="protein sequence ID" value="KAK3269135.1"/>
    <property type="molecule type" value="Genomic_DNA"/>
</dbReference>
<organism evidence="1 2">
    <name type="scientific">Cymbomonas tetramitiformis</name>
    <dbReference type="NCBI Taxonomy" id="36881"/>
    <lineage>
        <taxon>Eukaryota</taxon>
        <taxon>Viridiplantae</taxon>
        <taxon>Chlorophyta</taxon>
        <taxon>Pyramimonadophyceae</taxon>
        <taxon>Pyramimonadales</taxon>
        <taxon>Pyramimonadaceae</taxon>
        <taxon>Cymbomonas</taxon>
    </lineage>
</organism>
<dbReference type="AlphaFoldDB" id="A0AAE0L2B4"/>
<reference evidence="1 2" key="1">
    <citation type="journal article" date="2015" name="Genome Biol. Evol.">
        <title>Comparative Genomics of a Bacterivorous Green Alga Reveals Evolutionary Causalities and Consequences of Phago-Mixotrophic Mode of Nutrition.</title>
        <authorList>
            <person name="Burns J.A."/>
            <person name="Paasch A."/>
            <person name="Narechania A."/>
            <person name="Kim E."/>
        </authorList>
    </citation>
    <scope>NUCLEOTIDE SEQUENCE [LARGE SCALE GENOMIC DNA]</scope>
    <source>
        <strain evidence="1 2">PLY_AMNH</strain>
    </source>
</reference>
<evidence type="ECO:0000313" key="2">
    <source>
        <dbReference type="Proteomes" id="UP001190700"/>
    </source>
</evidence>
<gene>
    <name evidence="1" type="ORF">CYMTET_22400</name>
</gene>
<name>A0AAE0L2B4_9CHLO</name>
<dbReference type="Proteomes" id="UP001190700">
    <property type="component" value="Unassembled WGS sequence"/>
</dbReference>
<comment type="caution">
    <text evidence="1">The sequence shown here is derived from an EMBL/GenBank/DDBJ whole genome shotgun (WGS) entry which is preliminary data.</text>
</comment>
<accession>A0AAE0L2B4</accession>
<protein>
    <submittedName>
        <fullName evidence="1">Uncharacterized protein</fullName>
    </submittedName>
</protein>
<proteinExistence type="predicted"/>
<keyword evidence="2" id="KW-1185">Reference proteome</keyword>
<evidence type="ECO:0000313" key="1">
    <source>
        <dbReference type="EMBL" id="KAK3269135.1"/>
    </source>
</evidence>